<dbReference type="GO" id="GO:0030288">
    <property type="term" value="C:outer membrane-bounded periplasmic space"/>
    <property type="evidence" value="ECO:0007669"/>
    <property type="project" value="InterPro"/>
</dbReference>
<evidence type="ECO:0000256" key="2">
    <source>
        <dbReference type="ARBA" id="ARBA00004117"/>
    </source>
</evidence>
<dbReference type="GO" id="GO:0009428">
    <property type="term" value="C:bacterial-type flagellum basal body, distal rod, P ring"/>
    <property type="evidence" value="ECO:0007669"/>
    <property type="project" value="InterPro"/>
</dbReference>
<reference evidence="9" key="1">
    <citation type="journal article" date="2014" name="Int. J. Syst. Evol. Microbiol.">
        <title>Complete genome sequence of Corynebacterium casei LMG S-19264T (=DSM 44701T), isolated from a smear-ripened cheese.</title>
        <authorList>
            <consortium name="US DOE Joint Genome Institute (JGI-PGF)"/>
            <person name="Walter F."/>
            <person name="Albersmeier A."/>
            <person name="Kalinowski J."/>
            <person name="Ruckert C."/>
        </authorList>
    </citation>
    <scope>NUCLEOTIDE SEQUENCE</scope>
    <source>
        <strain evidence="9">KCTC 42097</strain>
    </source>
</reference>
<feature type="signal peptide" evidence="8">
    <location>
        <begin position="1"/>
        <end position="23"/>
    </location>
</feature>
<comment type="caution">
    <text evidence="9">The sequence shown here is derived from an EMBL/GenBank/DDBJ whole genome shotgun (WGS) entry which is preliminary data.</text>
</comment>
<evidence type="ECO:0000256" key="1">
    <source>
        <dbReference type="ARBA" id="ARBA00002591"/>
    </source>
</evidence>
<protein>
    <recommendedName>
        <fullName evidence="3 8">Flagellar P-ring protein</fullName>
    </recommendedName>
    <alternativeName>
        <fullName evidence="7 8">Basal body P-ring protein</fullName>
    </alternativeName>
</protein>
<comment type="subunit">
    <text evidence="8">The basal body constitutes a major portion of the flagellar organelle and consists of four rings (L,P,S, and M) mounted on a central rod.</text>
</comment>
<keyword evidence="10" id="KW-1185">Reference proteome</keyword>
<dbReference type="PANTHER" id="PTHR30381:SF0">
    <property type="entry name" value="FLAGELLAR P-RING PROTEIN"/>
    <property type="match status" value="1"/>
</dbReference>
<comment type="function">
    <text evidence="1 8">Assembles around the rod to form the L-ring and probably protects the motor/basal body from shearing forces during rotation.</text>
</comment>
<dbReference type="NCBIfam" id="NF003676">
    <property type="entry name" value="PRK05303.1"/>
    <property type="match status" value="1"/>
</dbReference>
<name>A0A8J3GGF4_9HYPH</name>
<sequence length="375" mass="39255" precursor="true">MIARLLSILVVSLSLVVPSAAGGDLNSGMRAHIKDIAMLQSGRDNQLVGYGLVIGLNGSGDSLRNAPFTEQSIRAMLENLGVATEGGRARARNVAAVIVTATLPPFVETGTRIDVSVASMGDSTSLQGGVLVMTPLKAANGDIYAVAQGPVSVSGFNAQGAAQTITQGVPTTGRVPNGAIVERKIPDSFGNLDTLVLQLRNPDFSTAVSVADTINAYAKRRYGRNVASEKDARTVQVKKPSGVSPARFWAELEGLVVETDTPARVVIDERSGTIVMGENVKIARVAVSHGALTVRINEMPRAVQPEAFSFGETVIEPSTDIQVDQDDANMAIIEGPNLNELVDGLNRLGVKPDGIISILQGIKTAGALQADLVVQ</sequence>
<dbReference type="Proteomes" id="UP000641137">
    <property type="component" value="Unassembled WGS sequence"/>
</dbReference>
<keyword evidence="9" id="KW-0282">Flagellum</keyword>
<comment type="subcellular location">
    <subcellularLocation>
        <location evidence="2 8">Bacterial flagellum basal body</location>
    </subcellularLocation>
</comment>
<evidence type="ECO:0000256" key="4">
    <source>
        <dbReference type="ARBA" id="ARBA00022729"/>
    </source>
</evidence>
<keyword evidence="4 8" id="KW-0732">Signal</keyword>
<dbReference type="InterPro" id="IPR001782">
    <property type="entry name" value="Flag_FlgI"/>
</dbReference>
<evidence type="ECO:0000313" key="10">
    <source>
        <dbReference type="Proteomes" id="UP000641137"/>
    </source>
</evidence>
<accession>A0A8J3GGF4</accession>
<keyword evidence="5" id="KW-0574">Periplasm</keyword>
<dbReference type="GO" id="GO:0071973">
    <property type="term" value="P:bacterial-type flagellum-dependent cell motility"/>
    <property type="evidence" value="ECO:0007669"/>
    <property type="project" value="InterPro"/>
</dbReference>
<keyword evidence="6 8" id="KW-0975">Bacterial flagellum</keyword>
<dbReference type="Pfam" id="PF02119">
    <property type="entry name" value="FlgI"/>
    <property type="match status" value="1"/>
</dbReference>
<dbReference type="GO" id="GO:0005198">
    <property type="term" value="F:structural molecule activity"/>
    <property type="evidence" value="ECO:0007669"/>
    <property type="project" value="InterPro"/>
</dbReference>
<dbReference type="AlphaFoldDB" id="A0A8J3GGF4"/>
<organism evidence="9 10">
    <name type="scientific">Limoniibacter endophyticus</name>
    <dbReference type="NCBI Taxonomy" id="1565040"/>
    <lineage>
        <taxon>Bacteria</taxon>
        <taxon>Pseudomonadati</taxon>
        <taxon>Pseudomonadota</taxon>
        <taxon>Alphaproteobacteria</taxon>
        <taxon>Hyphomicrobiales</taxon>
        <taxon>Bartonellaceae</taxon>
        <taxon>Limoniibacter</taxon>
    </lineage>
</organism>
<evidence type="ECO:0000256" key="8">
    <source>
        <dbReference type="HAMAP-Rule" id="MF_00416"/>
    </source>
</evidence>
<evidence type="ECO:0000256" key="6">
    <source>
        <dbReference type="ARBA" id="ARBA00023143"/>
    </source>
</evidence>
<keyword evidence="9" id="KW-0969">Cilium</keyword>
<evidence type="ECO:0000313" key="9">
    <source>
        <dbReference type="EMBL" id="GHC64564.1"/>
    </source>
</evidence>
<evidence type="ECO:0000256" key="3">
    <source>
        <dbReference type="ARBA" id="ARBA00019515"/>
    </source>
</evidence>
<proteinExistence type="inferred from homology"/>
<gene>
    <name evidence="8 9" type="primary">flgI</name>
    <name evidence="9" type="ORF">GCM10010136_06610</name>
</gene>
<dbReference type="PANTHER" id="PTHR30381">
    <property type="entry name" value="FLAGELLAR P-RING PERIPLASMIC PROTEIN FLGI"/>
    <property type="match status" value="1"/>
</dbReference>
<comment type="similarity">
    <text evidence="8">Belongs to the FlgI family.</text>
</comment>
<dbReference type="HAMAP" id="MF_00416">
    <property type="entry name" value="FlgI"/>
    <property type="match status" value="1"/>
</dbReference>
<feature type="chain" id="PRO_5035349420" description="Flagellar P-ring protein" evidence="8">
    <location>
        <begin position="24"/>
        <end position="375"/>
    </location>
</feature>
<dbReference type="EMBL" id="BMZO01000002">
    <property type="protein sequence ID" value="GHC64564.1"/>
    <property type="molecule type" value="Genomic_DNA"/>
</dbReference>
<reference evidence="9" key="2">
    <citation type="submission" date="2020-09" db="EMBL/GenBank/DDBJ databases">
        <authorList>
            <person name="Sun Q."/>
            <person name="Kim S."/>
        </authorList>
    </citation>
    <scope>NUCLEOTIDE SEQUENCE</scope>
    <source>
        <strain evidence="9">KCTC 42097</strain>
    </source>
</reference>
<dbReference type="RefSeq" id="WP_189487904.1">
    <property type="nucleotide sequence ID" value="NZ_BMZO01000002.1"/>
</dbReference>
<evidence type="ECO:0000256" key="5">
    <source>
        <dbReference type="ARBA" id="ARBA00022764"/>
    </source>
</evidence>
<dbReference type="PRINTS" id="PR01010">
    <property type="entry name" value="FLGPRINGFLGI"/>
</dbReference>
<keyword evidence="9" id="KW-0966">Cell projection</keyword>
<evidence type="ECO:0000256" key="7">
    <source>
        <dbReference type="ARBA" id="ARBA00032344"/>
    </source>
</evidence>